<sequence>MMELSTFLLQGSYRSFPCVPSVRDRGSQLQYLLPSVTVPRVGRKDRLISLKSRSCSSSGASCVLGPKSKISKISAFKGGSRHDDLGGRANDSKSLKNPIKVSYLQHESEESFVESSKVQNVVPAPYTAEDERTTRSLAIQNLFKNWLMLLRTPLGTQPVERALEEPSEETSEESNVVQNNGRPQVFKAAWCYFLSLDPTIKIPLLMFTPVYLAVNLIYGSEVSKELTPLWILGPIVAALYVKMIRGICSLYVFSFMQTVRIVKNLPAYCMVVHEYLFRGKLKEAMQKYIWQPLVDIKNMDYKEAMKQKLKGFQEWLKEKYLDFVESIWPYYCRTIRWILVFNISFSPLAAHSWLAYKGVRQRRQTPLFSCLLRNRNVVQNQFLILMSVSASFFPFSKRRKAAQPQLLRWRKGLLGRQHFDVQILSNCKGYTFDLQVVQSCQRGKLMLKQTLSKRYNLLAISEDQESFSELEGDGFELEGDGFELEGQGAPCEDNGSLNTSYDHTERAVGKPGFISFHGSVQQRRDEEVIVPGPVKDQKSILWLVGPTVLVASFVFPSLYLRRIISSIFEDSLLTDFLILFFTEAIFYCGTAVFLVLLDRLRRPKEPTYAETSLILVPRFGDRISSVAVLVLSLVIPTVTMGFVWPWTGPAASATLAPYLVGIIVQFAFEQYARYISSPSWPSIPVIFQVYRLHQLNRAAQLVTALSFTVKGAEMTPHNLAINSSLSTLLNILQFLGVICIWSLSSFIMRYIDVPMLSRKVADS</sequence>
<feature type="transmembrane region" description="Helical" evidence="1">
    <location>
        <begin position="728"/>
        <end position="751"/>
    </location>
</feature>
<feature type="transmembrane region" description="Helical" evidence="1">
    <location>
        <begin position="576"/>
        <end position="597"/>
    </location>
</feature>
<organism evidence="2">
    <name type="scientific">Salvia splendens</name>
    <name type="common">Scarlet sage</name>
    <dbReference type="NCBI Taxonomy" id="180675"/>
    <lineage>
        <taxon>Eukaryota</taxon>
        <taxon>Viridiplantae</taxon>
        <taxon>Streptophyta</taxon>
        <taxon>Embryophyta</taxon>
        <taxon>Tracheophyta</taxon>
        <taxon>Spermatophyta</taxon>
        <taxon>Magnoliopsida</taxon>
        <taxon>eudicotyledons</taxon>
        <taxon>Gunneridae</taxon>
        <taxon>Pentapetalae</taxon>
        <taxon>asterids</taxon>
        <taxon>lamiids</taxon>
        <taxon>Lamiales</taxon>
        <taxon>Lamiaceae</taxon>
        <taxon>Nepetoideae</taxon>
        <taxon>Mentheae</taxon>
        <taxon>Salviinae</taxon>
        <taxon>Salvia</taxon>
        <taxon>Salvia subgen. Calosphace</taxon>
        <taxon>core Calosphace</taxon>
    </lineage>
</organism>
<keyword evidence="1" id="KW-1133">Transmembrane helix</keyword>
<dbReference type="PANTHER" id="PTHR48223">
    <property type="entry name" value="DEFECTIVE 2759, PUTATIVE ISOFORM 1-RELATED"/>
    <property type="match status" value="1"/>
</dbReference>
<evidence type="ECO:0000313" key="3">
    <source>
        <dbReference type="Proteomes" id="UP000298416"/>
    </source>
</evidence>
<comment type="caution">
    <text evidence="2">The sequence shown here is derived from an EMBL/GenBank/DDBJ whole genome shotgun (WGS) entry which is preliminary data.</text>
</comment>
<keyword evidence="1" id="KW-0472">Membrane</keyword>
<name>A0A8X8VYN0_SALSN</name>
<reference evidence="2" key="1">
    <citation type="submission" date="2018-01" db="EMBL/GenBank/DDBJ databases">
        <authorList>
            <person name="Mao J.F."/>
        </authorList>
    </citation>
    <scope>NUCLEOTIDE SEQUENCE</scope>
    <source>
        <strain evidence="2">Huo1</strain>
        <tissue evidence="2">Leaf</tissue>
    </source>
</reference>
<dbReference type="EMBL" id="PNBA02000022">
    <property type="protein sequence ID" value="KAG6384786.1"/>
    <property type="molecule type" value="Genomic_DNA"/>
</dbReference>
<feature type="transmembrane region" description="Helical" evidence="1">
    <location>
        <begin position="337"/>
        <end position="356"/>
    </location>
</feature>
<feature type="transmembrane region" description="Helical" evidence="1">
    <location>
        <begin position="540"/>
        <end position="564"/>
    </location>
</feature>
<proteinExistence type="predicted"/>
<dbReference type="AlphaFoldDB" id="A0A8X8VYN0"/>
<dbReference type="PANTHER" id="PTHR48223:SF1">
    <property type="entry name" value="ABC TRANSMEMBRANE TYPE-1 DOMAIN-CONTAINING PROTEIN"/>
    <property type="match status" value="1"/>
</dbReference>
<feature type="transmembrane region" description="Helical" evidence="1">
    <location>
        <begin position="623"/>
        <end position="644"/>
    </location>
</feature>
<keyword evidence="1" id="KW-0812">Transmembrane</keyword>
<accession>A0A8X8VYN0</accession>
<protein>
    <submittedName>
        <fullName evidence="2">Uncharacterized protein</fullName>
    </submittedName>
</protein>
<evidence type="ECO:0000313" key="2">
    <source>
        <dbReference type="EMBL" id="KAG6384786.1"/>
    </source>
</evidence>
<keyword evidence="3" id="KW-1185">Reference proteome</keyword>
<feature type="transmembrane region" description="Helical" evidence="1">
    <location>
        <begin position="230"/>
        <end position="253"/>
    </location>
</feature>
<evidence type="ECO:0000256" key="1">
    <source>
        <dbReference type="SAM" id="Phobius"/>
    </source>
</evidence>
<feature type="transmembrane region" description="Helical" evidence="1">
    <location>
        <begin position="202"/>
        <end position="218"/>
    </location>
</feature>
<reference evidence="2" key="2">
    <citation type="submission" date="2020-08" db="EMBL/GenBank/DDBJ databases">
        <title>Plant Genome Project.</title>
        <authorList>
            <person name="Zhang R.-G."/>
        </authorList>
    </citation>
    <scope>NUCLEOTIDE SEQUENCE</scope>
    <source>
        <strain evidence="2">Huo1</strain>
        <tissue evidence="2">Leaf</tissue>
    </source>
</reference>
<gene>
    <name evidence="2" type="ORF">SASPL_153604</name>
</gene>
<dbReference type="Proteomes" id="UP000298416">
    <property type="component" value="Unassembled WGS sequence"/>
</dbReference>